<gene>
    <name evidence="1" type="ORF">Q3C12_07225</name>
</gene>
<reference evidence="1" key="1">
    <citation type="submission" date="2023-07" db="EMBL/GenBank/DDBJ databases">
        <authorList>
            <person name="Aktuganov G."/>
            <person name="Boyko T."/>
            <person name="Delegan Y."/>
            <person name="Galimzianova N."/>
            <person name="Gilvanova E."/>
            <person name="Korobov V."/>
            <person name="Kuzmina L."/>
            <person name="Melentiev A."/>
            <person name="Milman P."/>
            <person name="Ryabova A."/>
            <person name="Stupak E."/>
            <person name="Yasakov T."/>
            <person name="Zharikova N."/>
            <person name="Zhurenko E."/>
        </authorList>
    </citation>
    <scope>NUCLEOTIDE SEQUENCE</scope>
    <source>
        <strain evidence="1">IB-739</strain>
    </source>
</reference>
<organism evidence="1 2">
    <name type="scientific">Paenibacillus ehimensis</name>
    <dbReference type="NCBI Taxonomy" id="79264"/>
    <lineage>
        <taxon>Bacteria</taxon>
        <taxon>Bacillati</taxon>
        <taxon>Bacillota</taxon>
        <taxon>Bacilli</taxon>
        <taxon>Bacillales</taxon>
        <taxon>Paenibacillaceae</taxon>
        <taxon>Paenibacillus</taxon>
    </lineage>
</organism>
<accession>A0ABT8V9F1</accession>
<protein>
    <submittedName>
        <fullName evidence="1">Uncharacterized protein</fullName>
    </submittedName>
</protein>
<name>A0ABT8V9F1_9BACL</name>
<dbReference type="EMBL" id="JAUMKJ010000007">
    <property type="protein sequence ID" value="MDO3676791.1"/>
    <property type="molecule type" value="Genomic_DNA"/>
</dbReference>
<comment type="caution">
    <text evidence="1">The sequence shown here is derived from an EMBL/GenBank/DDBJ whole genome shotgun (WGS) entry which is preliminary data.</text>
</comment>
<dbReference type="RefSeq" id="WP_164827922.1">
    <property type="nucleotide sequence ID" value="NZ_JAUMKJ010000007.1"/>
</dbReference>
<keyword evidence="2" id="KW-1185">Reference proteome</keyword>
<evidence type="ECO:0000313" key="2">
    <source>
        <dbReference type="Proteomes" id="UP001168883"/>
    </source>
</evidence>
<sequence>MKILLNAVPFGYGPVSKILTVAKKLKAGGAELTFCGSGIAYDFMRREQVCDTVHLNLYEEDGARQLAGLSASFDYALTAMEPLFIKPLPARVRRGYIDSLFWMWDTGHFGEFPELFQADHYFVQNTFGAERRSHELPIRNPVVVGGIIDIPARKPEVKRRAVVHFGGIENIFNDSGQIRYPYRMMELLEQASWDTFDEVVVVCGERFAGELRQRGYRFADRIVSLPHDEFMRLLSDSALLITTPGLTTLLEAYAMGIGTLFLPPQNYSQHLILNYLSGLSYPVELFNWSLFDSSFHIGPDMPEKEAVMAVQSGMEAFFDDRVQTQMFLRLLDSQICDAGIHRHIGQFQRDFIRQAGTDGADRIAATVLGVRDEAAHY</sequence>
<evidence type="ECO:0000313" key="1">
    <source>
        <dbReference type="EMBL" id="MDO3676791.1"/>
    </source>
</evidence>
<dbReference type="Proteomes" id="UP001168883">
    <property type="component" value="Unassembled WGS sequence"/>
</dbReference>
<dbReference type="SUPFAM" id="SSF53756">
    <property type="entry name" value="UDP-Glycosyltransferase/glycogen phosphorylase"/>
    <property type="match status" value="1"/>
</dbReference>
<proteinExistence type="predicted"/>